<evidence type="ECO:0000256" key="2">
    <source>
        <dbReference type="RuleBase" id="RU362039"/>
    </source>
</evidence>
<gene>
    <name evidence="4" type="ORF">ACFOZ1_10950</name>
</gene>
<dbReference type="EC" id="3.1.4.-" evidence="2"/>
<name>A0ABV8VV23_9BACI</name>
<keyword evidence="5" id="KW-1185">Reference proteome</keyword>
<dbReference type="NCBIfam" id="TIGR00040">
    <property type="entry name" value="yfcE"/>
    <property type="match status" value="1"/>
</dbReference>
<evidence type="ECO:0000313" key="5">
    <source>
        <dbReference type="Proteomes" id="UP001595880"/>
    </source>
</evidence>
<comment type="cofactor">
    <cofactor evidence="2">
        <name>a divalent metal cation</name>
        <dbReference type="ChEBI" id="CHEBI:60240"/>
    </cofactor>
</comment>
<evidence type="ECO:0000259" key="3">
    <source>
        <dbReference type="Pfam" id="PF12850"/>
    </source>
</evidence>
<organism evidence="4 5">
    <name type="scientific">Gracilibacillus marinus</name>
    <dbReference type="NCBI Taxonomy" id="630535"/>
    <lineage>
        <taxon>Bacteria</taxon>
        <taxon>Bacillati</taxon>
        <taxon>Bacillota</taxon>
        <taxon>Bacilli</taxon>
        <taxon>Bacillales</taxon>
        <taxon>Bacillaceae</taxon>
        <taxon>Gracilibacillus</taxon>
    </lineage>
</organism>
<dbReference type="EMBL" id="JBHSDV010000003">
    <property type="protein sequence ID" value="MFC4388319.1"/>
    <property type="molecule type" value="Genomic_DNA"/>
</dbReference>
<dbReference type="SUPFAM" id="SSF56300">
    <property type="entry name" value="Metallo-dependent phosphatases"/>
    <property type="match status" value="1"/>
</dbReference>
<dbReference type="InterPro" id="IPR024654">
    <property type="entry name" value="Calcineurin-like_PHP_lpxH"/>
</dbReference>
<dbReference type="InterPro" id="IPR029052">
    <property type="entry name" value="Metallo-depent_PP-like"/>
</dbReference>
<reference evidence="5" key="1">
    <citation type="journal article" date="2019" name="Int. J. Syst. Evol. Microbiol.">
        <title>The Global Catalogue of Microorganisms (GCM) 10K type strain sequencing project: providing services to taxonomists for standard genome sequencing and annotation.</title>
        <authorList>
            <consortium name="The Broad Institute Genomics Platform"/>
            <consortium name="The Broad Institute Genome Sequencing Center for Infectious Disease"/>
            <person name="Wu L."/>
            <person name="Ma J."/>
        </authorList>
    </citation>
    <scope>NUCLEOTIDE SEQUENCE [LARGE SCALE GENOMIC DNA]</scope>
    <source>
        <strain evidence="5">KACC 14058</strain>
    </source>
</reference>
<evidence type="ECO:0000313" key="4">
    <source>
        <dbReference type="EMBL" id="MFC4388319.1"/>
    </source>
</evidence>
<comment type="similarity">
    <text evidence="1 2">Belongs to the metallophosphoesterase superfamily. YfcE family.</text>
</comment>
<protein>
    <recommendedName>
        <fullName evidence="2">Phosphoesterase</fullName>
        <ecNumber evidence="2">3.1.4.-</ecNumber>
    </recommendedName>
</protein>
<evidence type="ECO:0000256" key="1">
    <source>
        <dbReference type="ARBA" id="ARBA00008950"/>
    </source>
</evidence>
<dbReference type="InterPro" id="IPR000979">
    <property type="entry name" value="Phosphodiesterase_MJ0936/Vps29"/>
</dbReference>
<dbReference type="Gene3D" id="3.60.21.10">
    <property type="match status" value="1"/>
</dbReference>
<sequence>MTTILIMSDSHGWTKEVQEIKARHVNDMDAMIHCGDSELEQDSIELKDMYVVKGNMDFDYDLKDEVTFQVGNAHFFIAHGHMHQIKYNLMPISYRADELGANIVCFGHSHVPGAEKVGNKLFINPGSIRLPRSKYPGTYVILHMNEDLSSVNVHFYTKEGDEIKELSYHTSIG</sequence>
<feature type="domain" description="Calcineurin-like phosphoesterase" evidence="3">
    <location>
        <begin position="4"/>
        <end position="146"/>
    </location>
</feature>
<dbReference type="Proteomes" id="UP001595880">
    <property type="component" value="Unassembled WGS sequence"/>
</dbReference>
<keyword evidence="2" id="KW-0479">Metal-binding</keyword>
<proteinExistence type="inferred from homology"/>
<accession>A0ABV8VV23</accession>
<dbReference type="RefSeq" id="WP_390199260.1">
    <property type="nucleotide sequence ID" value="NZ_JBHSDV010000003.1"/>
</dbReference>
<dbReference type="Pfam" id="PF12850">
    <property type="entry name" value="Metallophos_2"/>
    <property type="match status" value="1"/>
</dbReference>
<dbReference type="PANTHER" id="PTHR11124">
    <property type="entry name" value="VACUOLAR SORTING PROTEIN VPS29"/>
    <property type="match status" value="1"/>
</dbReference>
<comment type="caution">
    <text evidence="4">The sequence shown here is derived from an EMBL/GenBank/DDBJ whole genome shotgun (WGS) entry which is preliminary data.</text>
</comment>